<proteinExistence type="predicted"/>
<dbReference type="WBParaSite" id="MCU_006789-RA">
    <property type="protein sequence ID" value="MCU_006789-RA"/>
    <property type="gene ID" value="MCU_006789"/>
</dbReference>
<accession>A0A5K3FAH4</accession>
<organism evidence="1">
    <name type="scientific">Mesocestoides corti</name>
    <name type="common">Flatworm</name>
    <dbReference type="NCBI Taxonomy" id="53468"/>
    <lineage>
        <taxon>Eukaryota</taxon>
        <taxon>Metazoa</taxon>
        <taxon>Spiralia</taxon>
        <taxon>Lophotrochozoa</taxon>
        <taxon>Platyhelminthes</taxon>
        <taxon>Cestoda</taxon>
        <taxon>Eucestoda</taxon>
        <taxon>Cyclophyllidea</taxon>
        <taxon>Mesocestoididae</taxon>
        <taxon>Mesocestoides</taxon>
    </lineage>
</organism>
<evidence type="ECO:0000313" key="1">
    <source>
        <dbReference type="WBParaSite" id="MCU_006789-RA"/>
    </source>
</evidence>
<sequence length="132" mass="15222">MPARNAFFAYTSTRSWKERPSRANQFASAATYRWVEMHDRVNAARCTQNPTAHQRPFFFICLYSHSFTHSLTHTHPHTCTPFQTAEFFLTLMYKSPPSADAALHSKCSFYCSLRYIVRGPAPHNTRAFISLV</sequence>
<reference evidence="1" key="1">
    <citation type="submission" date="2019-11" db="UniProtKB">
        <authorList>
            <consortium name="WormBaseParasite"/>
        </authorList>
    </citation>
    <scope>IDENTIFICATION</scope>
</reference>
<protein>
    <submittedName>
        <fullName evidence="1">SCP domain-containing protein</fullName>
    </submittedName>
</protein>
<name>A0A5K3FAH4_MESCO</name>
<dbReference type="AlphaFoldDB" id="A0A5K3FAH4"/>